<evidence type="ECO:0000313" key="2">
    <source>
        <dbReference type="Proteomes" id="UP000054217"/>
    </source>
</evidence>
<dbReference type="STRING" id="870435.A0A0C3PDF2"/>
<name>A0A0C3PDF2_PISTI</name>
<reference evidence="1 2" key="1">
    <citation type="submission" date="2014-04" db="EMBL/GenBank/DDBJ databases">
        <authorList>
            <consortium name="DOE Joint Genome Institute"/>
            <person name="Kuo A."/>
            <person name="Kohler A."/>
            <person name="Costa M.D."/>
            <person name="Nagy L.G."/>
            <person name="Floudas D."/>
            <person name="Copeland A."/>
            <person name="Barry K.W."/>
            <person name="Cichocki N."/>
            <person name="Veneault-Fourrey C."/>
            <person name="LaButti K."/>
            <person name="Lindquist E.A."/>
            <person name="Lipzen A."/>
            <person name="Lundell T."/>
            <person name="Morin E."/>
            <person name="Murat C."/>
            <person name="Sun H."/>
            <person name="Tunlid A."/>
            <person name="Henrissat B."/>
            <person name="Grigoriev I.V."/>
            <person name="Hibbett D.S."/>
            <person name="Martin F."/>
            <person name="Nordberg H.P."/>
            <person name="Cantor M.N."/>
            <person name="Hua S.X."/>
        </authorList>
    </citation>
    <scope>NUCLEOTIDE SEQUENCE [LARGE SCALE GENOMIC DNA]</scope>
    <source>
        <strain evidence="1 2">Marx 270</strain>
    </source>
</reference>
<dbReference type="Proteomes" id="UP000054217">
    <property type="component" value="Unassembled WGS sequence"/>
</dbReference>
<dbReference type="HOGENOM" id="CLU_2224306_0_0_1"/>
<dbReference type="AlphaFoldDB" id="A0A0C3PDF2"/>
<dbReference type="EMBL" id="KN831949">
    <property type="protein sequence ID" value="KIO11795.1"/>
    <property type="molecule type" value="Genomic_DNA"/>
</dbReference>
<evidence type="ECO:0000313" key="1">
    <source>
        <dbReference type="EMBL" id="KIO11795.1"/>
    </source>
</evidence>
<sequence length="106" mass="12000">MDELDEARAELDRMGGTERTLFKQVIEIPAAMKTQKSKVNDLVKKGPPAINFLPVEILSQIILQSLPNCDDRCELEEFRLVNRRTNLSTVSRFWGSAILGTPKNLE</sequence>
<gene>
    <name evidence="1" type="ORF">M404DRAFT_798307</name>
</gene>
<organism evidence="1 2">
    <name type="scientific">Pisolithus tinctorius Marx 270</name>
    <dbReference type="NCBI Taxonomy" id="870435"/>
    <lineage>
        <taxon>Eukaryota</taxon>
        <taxon>Fungi</taxon>
        <taxon>Dikarya</taxon>
        <taxon>Basidiomycota</taxon>
        <taxon>Agaricomycotina</taxon>
        <taxon>Agaricomycetes</taxon>
        <taxon>Agaricomycetidae</taxon>
        <taxon>Boletales</taxon>
        <taxon>Sclerodermatineae</taxon>
        <taxon>Pisolithaceae</taxon>
        <taxon>Pisolithus</taxon>
    </lineage>
</organism>
<protein>
    <recommendedName>
        <fullName evidence="3">F-box domain-containing protein</fullName>
    </recommendedName>
</protein>
<dbReference type="OrthoDB" id="2686488at2759"/>
<evidence type="ECO:0008006" key="3">
    <source>
        <dbReference type="Google" id="ProtNLM"/>
    </source>
</evidence>
<accession>A0A0C3PDF2</accession>
<keyword evidence="2" id="KW-1185">Reference proteome</keyword>
<reference evidence="2" key="2">
    <citation type="submission" date="2015-01" db="EMBL/GenBank/DDBJ databases">
        <title>Evolutionary Origins and Diversification of the Mycorrhizal Mutualists.</title>
        <authorList>
            <consortium name="DOE Joint Genome Institute"/>
            <consortium name="Mycorrhizal Genomics Consortium"/>
            <person name="Kohler A."/>
            <person name="Kuo A."/>
            <person name="Nagy L.G."/>
            <person name="Floudas D."/>
            <person name="Copeland A."/>
            <person name="Barry K.W."/>
            <person name="Cichocki N."/>
            <person name="Veneault-Fourrey C."/>
            <person name="LaButti K."/>
            <person name="Lindquist E.A."/>
            <person name="Lipzen A."/>
            <person name="Lundell T."/>
            <person name="Morin E."/>
            <person name="Murat C."/>
            <person name="Riley R."/>
            <person name="Ohm R."/>
            <person name="Sun H."/>
            <person name="Tunlid A."/>
            <person name="Henrissat B."/>
            <person name="Grigoriev I.V."/>
            <person name="Hibbett D.S."/>
            <person name="Martin F."/>
        </authorList>
    </citation>
    <scope>NUCLEOTIDE SEQUENCE [LARGE SCALE GENOMIC DNA]</scope>
    <source>
        <strain evidence="2">Marx 270</strain>
    </source>
</reference>
<dbReference type="InParanoid" id="A0A0C3PDF2"/>
<proteinExistence type="predicted"/>